<keyword evidence="3" id="KW-1185">Reference proteome</keyword>
<evidence type="ECO:0000313" key="2">
    <source>
        <dbReference type="EMBL" id="GAA3797406.1"/>
    </source>
</evidence>
<protein>
    <submittedName>
        <fullName evidence="2">Uncharacterized protein</fullName>
    </submittedName>
</protein>
<dbReference type="EMBL" id="BAABDE010000016">
    <property type="protein sequence ID" value="GAA3797406.1"/>
    <property type="molecule type" value="Genomic_DNA"/>
</dbReference>
<proteinExistence type="predicted"/>
<gene>
    <name evidence="2" type="ORF">GCM10022403_034130</name>
</gene>
<evidence type="ECO:0000256" key="1">
    <source>
        <dbReference type="SAM" id="MobiDB-lite"/>
    </source>
</evidence>
<name>A0ABP7HLV3_9ACTN</name>
<accession>A0ABP7HLV3</accession>
<organism evidence="2 3">
    <name type="scientific">Streptomyces coacervatus</name>
    <dbReference type="NCBI Taxonomy" id="647381"/>
    <lineage>
        <taxon>Bacteria</taxon>
        <taxon>Bacillati</taxon>
        <taxon>Actinomycetota</taxon>
        <taxon>Actinomycetes</taxon>
        <taxon>Kitasatosporales</taxon>
        <taxon>Streptomycetaceae</taxon>
        <taxon>Streptomyces</taxon>
    </lineage>
</organism>
<feature type="region of interest" description="Disordered" evidence="1">
    <location>
        <begin position="165"/>
        <end position="191"/>
    </location>
</feature>
<sequence>MVLRRRRDKKLRLTGISVSLTGASLSWDTVQAEQGRARQILHRLEDHRVLYNPLMYEVVGVEESIEKLRAYLGEQIPQCESVELRDEVREIQAALRQCLTDSSLGNNVGGAWARHDNLPAARYAIPLVAQALGVMRARVGAAVAEIASLFDIPVDGDLARIVPQDLGDAESDDPPSIYRDVDMPPGTGPRQ</sequence>
<reference evidence="3" key="1">
    <citation type="journal article" date="2019" name="Int. J. Syst. Evol. Microbiol.">
        <title>The Global Catalogue of Microorganisms (GCM) 10K type strain sequencing project: providing services to taxonomists for standard genome sequencing and annotation.</title>
        <authorList>
            <consortium name="The Broad Institute Genomics Platform"/>
            <consortium name="The Broad Institute Genome Sequencing Center for Infectious Disease"/>
            <person name="Wu L."/>
            <person name="Ma J."/>
        </authorList>
    </citation>
    <scope>NUCLEOTIDE SEQUENCE [LARGE SCALE GENOMIC DNA]</scope>
    <source>
        <strain evidence="3">JCM 17138</strain>
    </source>
</reference>
<comment type="caution">
    <text evidence="2">The sequence shown here is derived from an EMBL/GenBank/DDBJ whole genome shotgun (WGS) entry which is preliminary data.</text>
</comment>
<dbReference type="Proteomes" id="UP001501009">
    <property type="component" value="Unassembled WGS sequence"/>
</dbReference>
<dbReference type="RefSeq" id="WP_275780188.1">
    <property type="nucleotide sequence ID" value="NZ_BAABDE010000016.1"/>
</dbReference>
<evidence type="ECO:0000313" key="3">
    <source>
        <dbReference type="Proteomes" id="UP001501009"/>
    </source>
</evidence>